<keyword evidence="1" id="KW-1015">Disulfide bond</keyword>
<feature type="non-terminal residue" evidence="5">
    <location>
        <position position="1"/>
    </location>
</feature>
<dbReference type="Gene3D" id="2.60.40.10">
    <property type="entry name" value="Immunoglobulins"/>
    <property type="match status" value="7"/>
</dbReference>
<dbReference type="PANTHER" id="PTHR19971">
    <property type="entry name" value="SIGNAL-REGULATORY PROTEIN BETA"/>
    <property type="match status" value="1"/>
</dbReference>
<feature type="non-terminal residue" evidence="5">
    <location>
        <position position="832"/>
    </location>
</feature>
<dbReference type="InterPro" id="IPR003597">
    <property type="entry name" value="Ig_C1-set"/>
</dbReference>
<dbReference type="InterPro" id="IPR013783">
    <property type="entry name" value="Ig-like_fold"/>
</dbReference>
<keyword evidence="3" id="KW-0472">Membrane</keyword>
<dbReference type="Pfam" id="PF07654">
    <property type="entry name" value="C1-set"/>
    <property type="match status" value="2"/>
</dbReference>
<dbReference type="Proteomes" id="UP000886611">
    <property type="component" value="Unassembled WGS sequence"/>
</dbReference>
<feature type="domain" description="Ig-like" evidence="4">
    <location>
        <begin position="118"/>
        <end position="208"/>
    </location>
</feature>
<dbReference type="InterPro" id="IPR036179">
    <property type="entry name" value="Ig-like_dom_sf"/>
</dbReference>
<organism evidence="5 6">
    <name type="scientific">Polypterus senegalus</name>
    <name type="common">Senegal bichir</name>
    <dbReference type="NCBI Taxonomy" id="55291"/>
    <lineage>
        <taxon>Eukaryota</taxon>
        <taxon>Metazoa</taxon>
        <taxon>Chordata</taxon>
        <taxon>Craniata</taxon>
        <taxon>Vertebrata</taxon>
        <taxon>Euteleostomi</taxon>
        <taxon>Actinopterygii</taxon>
        <taxon>Polypteriformes</taxon>
        <taxon>Polypteridae</taxon>
        <taxon>Polypterus</taxon>
    </lineage>
</organism>
<protein>
    <submittedName>
        <fullName evidence="5">SHPS1 phosphatase</fullName>
    </submittedName>
</protein>
<dbReference type="InterPro" id="IPR003599">
    <property type="entry name" value="Ig_sub"/>
</dbReference>
<feature type="domain" description="Ig-like" evidence="4">
    <location>
        <begin position="521"/>
        <end position="608"/>
    </location>
</feature>
<comment type="caution">
    <text evidence="5">The sequence shown here is derived from an EMBL/GenBank/DDBJ whole genome shotgun (WGS) entry which is preliminary data.</text>
</comment>
<dbReference type="EMBL" id="JAATIS010003638">
    <property type="protein sequence ID" value="KAG2463720.1"/>
    <property type="molecule type" value="Genomic_DNA"/>
</dbReference>
<gene>
    <name evidence="5" type="primary">Sirpa_0</name>
    <name evidence="5" type="ORF">GTO96_0002334</name>
</gene>
<keyword evidence="3" id="KW-0812">Transmembrane</keyword>
<feature type="domain" description="Ig-like" evidence="4">
    <location>
        <begin position="210"/>
        <end position="299"/>
    </location>
</feature>
<feature type="transmembrane region" description="Helical" evidence="3">
    <location>
        <begin position="659"/>
        <end position="681"/>
    </location>
</feature>
<proteinExistence type="predicted"/>
<reference evidence="5 6" key="1">
    <citation type="journal article" date="2021" name="Cell">
        <title>Tracing the genetic footprints of vertebrate landing in non-teleost ray-finned fishes.</title>
        <authorList>
            <person name="Bi X."/>
            <person name="Wang K."/>
            <person name="Yang L."/>
            <person name="Pan H."/>
            <person name="Jiang H."/>
            <person name="Wei Q."/>
            <person name="Fang M."/>
            <person name="Yu H."/>
            <person name="Zhu C."/>
            <person name="Cai Y."/>
            <person name="He Y."/>
            <person name="Gan X."/>
            <person name="Zeng H."/>
            <person name="Yu D."/>
            <person name="Zhu Y."/>
            <person name="Jiang H."/>
            <person name="Qiu Q."/>
            <person name="Yang H."/>
            <person name="Zhang Y.E."/>
            <person name="Wang W."/>
            <person name="Zhu M."/>
            <person name="He S."/>
            <person name="Zhang G."/>
        </authorList>
    </citation>
    <scope>NUCLEOTIDE SEQUENCE [LARGE SCALE GENOMIC DNA]</scope>
    <source>
        <strain evidence="5">Bchr_013</strain>
    </source>
</reference>
<keyword evidence="2" id="KW-0325">Glycoprotein</keyword>
<evidence type="ECO:0000259" key="4">
    <source>
        <dbReference type="PROSITE" id="PS50835"/>
    </source>
</evidence>
<dbReference type="CDD" id="cd00098">
    <property type="entry name" value="IgC1"/>
    <property type="match status" value="2"/>
</dbReference>
<dbReference type="SMART" id="SM00406">
    <property type="entry name" value="IGv"/>
    <property type="match status" value="1"/>
</dbReference>
<accession>A0A8X7XA86</accession>
<dbReference type="InterPro" id="IPR013106">
    <property type="entry name" value="Ig_V-set"/>
</dbReference>
<dbReference type="SMART" id="SM00407">
    <property type="entry name" value="IGc1"/>
    <property type="match status" value="2"/>
</dbReference>
<sequence>LLEVLAKFQFSIPHPEVSASLHTDVLLPCTFSVKNSNNGLKFVVITWKRNGIQLAQYQAETMKDTSRAALLINELPKGDASLLLRNVTVSDEGDYECEVHEAPNTRSGNVSLKITATPKVFVKPSLLLVDEENFLECLVEGFYPRNISVEWFKDSISLPIQEPLHFKNNSDGTFSVVNHYNYTPTSSDIGGNVTCQVMSGSQLRHMVEIPFQICKLTIDVSPRTLIKGKEEKVTCKLDGCHFSRAFVSWKRNNRTFTVMQCRGTKECESETTFKISTAAQKDVDYSCEAEVDGLGKPLTERVLLNLQVAFTKFQFCAPHPELTAPLHSDVLLPTNFTLKDSKNGLKQVSITWKHNGVELAQYKDGKMKSTGKADLLETELQKGSASLLVRDVAIGDEGDYEFEVHDATNTSKGSLWLQVTAVPKVFVTSPLVLMGQTNSLECHAEGFYPRNISIEWFKDLEPLTVQEPLHWHITPDGTLVAMSRYNYTPSSDDIGGDLSCQVKHVSLDGGQVKIPFQICSPTLRVSTRTLLRDEKVNVTCTLDGCLFSHVTVSWKKNKNVLRKEECDRVKECASEMPLRLTTAEEEKEEFSCEAEIEGHDGPLTKNVMFTIQGESPIFHRGHHSRQQPTTEQAIKGAHVKEIHFAISIFSTDEAKTLDAAPWILTGVFSLVMLYLLFQAIYRTFKVYDNWRFAMSDIEVPSIVHAGQRVTLKCCFTGNDCKIKKVTWRIKRKGKVWQEITGEKRYCLQNCESIKNDQNEGGSSLLEQTAVLLTDQMFSSVTFVPEMEDEEVTVQCKVIIMSANSGRIRTRQKKRKVRVNEGSNSLTWQADEL</sequence>
<evidence type="ECO:0000313" key="5">
    <source>
        <dbReference type="EMBL" id="KAG2463720.1"/>
    </source>
</evidence>
<keyword evidence="6" id="KW-1185">Reference proteome</keyword>
<dbReference type="InterPro" id="IPR007110">
    <property type="entry name" value="Ig-like_dom"/>
</dbReference>
<dbReference type="SMART" id="SM00409">
    <property type="entry name" value="IG"/>
    <property type="match status" value="4"/>
</dbReference>
<evidence type="ECO:0000256" key="2">
    <source>
        <dbReference type="ARBA" id="ARBA00023180"/>
    </source>
</evidence>
<keyword evidence="3" id="KW-1133">Transmembrane helix</keyword>
<dbReference type="Pfam" id="PF07686">
    <property type="entry name" value="V-set"/>
    <property type="match status" value="1"/>
</dbReference>
<name>A0A8X7XA86_POLSE</name>
<dbReference type="AlphaFoldDB" id="A0A8X7XA86"/>
<feature type="domain" description="Ig-like" evidence="4">
    <location>
        <begin position="423"/>
        <end position="517"/>
    </location>
</feature>
<feature type="domain" description="Ig-like" evidence="4">
    <location>
        <begin position="27"/>
        <end position="115"/>
    </location>
</feature>
<evidence type="ECO:0000256" key="1">
    <source>
        <dbReference type="ARBA" id="ARBA00023157"/>
    </source>
</evidence>
<dbReference type="SUPFAM" id="SSF48726">
    <property type="entry name" value="Immunoglobulin"/>
    <property type="match status" value="6"/>
</dbReference>
<dbReference type="InterPro" id="IPR051755">
    <property type="entry name" value="Ig-like_CS_Receptor"/>
</dbReference>
<evidence type="ECO:0000313" key="6">
    <source>
        <dbReference type="Proteomes" id="UP000886611"/>
    </source>
</evidence>
<evidence type="ECO:0000256" key="3">
    <source>
        <dbReference type="SAM" id="Phobius"/>
    </source>
</evidence>
<dbReference type="PROSITE" id="PS50835">
    <property type="entry name" value="IG_LIKE"/>
    <property type="match status" value="5"/>
</dbReference>